<evidence type="ECO:0000256" key="8">
    <source>
        <dbReference type="ARBA" id="ARBA00033183"/>
    </source>
</evidence>
<evidence type="ECO:0000313" key="11">
    <source>
        <dbReference type="EMBL" id="PHO18522.1"/>
    </source>
</evidence>
<dbReference type="InterPro" id="IPR005537">
    <property type="entry name" value="RAMP_III_fam"/>
</dbReference>
<dbReference type="GO" id="GO:0003723">
    <property type="term" value="F:RNA binding"/>
    <property type="evidence" value="ECO:0007669"/>
    <property type="project" value="UniProtKB-KW"/>
</dbReference>
<evidence type="ECO:0000256" key="3">
    <source>
        <dbReference type="ARBA" id="ARBA00022722"/>
    </source>
</evidence>
<dbReference type="InterPro" id="IPR013412">
    <property type="entry name" value="CRISPR-assoc_RAMP_Csm3"/>
</dbReference>
<dbReference type="GO" id="GO:0051607">
    <property type="term" value="P:defense response to virus"/>
    <property type="evidence" value="ECO:0007669"/>
    <property type="project" value="UniProtKB-KW"/>
</dbReference>
<reference evidence="10 13" key="2">
    <citation type="submission" date="2018-08" db="EMBL/GenBank/DDBJ databases">
        <title>Complete genome of the Arcobacter molluscorum type strain LMG 25693.</title>
        <authorList>
            <person name="Miller W.G."/>
            <person name="Yee E."/>
            <person name="Bono J.L."/>
        </authorList>
    </citation>
    <scope>NUCLEOTIDE SEQUENCE [LARGE SCALE GENOMIC DNA]</scope>
    <source>
        <strain evidence="10 13">CECT 7696</strain>
    </source>
</reference>
<keyword evidence="4" id="KW-0255">Endonuclease</keyword>
<dbReference type="PANTHER" id="PTHR35579:SF3">
    <property type="entry name" value="CRISPR SYSTEM CMS ENDORIBONUCLEASE CSM3"/>
    <property type="match status" value="1"/>
</dbReference>
<keyword evidence="6" id="KW-0694">RNA-binding</keyword>
<evidence type="ECO:0000313" key="12">
    <source>
        <dbReference type="Proteomes" id="UP000221222"/>
    </source>
</evidence>
<comment type="similarity">
    <text evidence="1">Belongs to the CRISPR-associated Csm3 family.</text>
</comment>
<dbReference type="Pfam" id="PF03787">
    <property type="entry name" value="RAMPs"/>
    <property type="match status" value="1"/>
</dbReference>
<dbReference type="GO" id="GO:0004519">
    <property type="term" value="F:endonuclease activity"/>
    <property type="evidence" value="ECO:0007669"/>
    <property type="project" value="UniProtKB-KW"/>
</dbReference>
<accession>A0A2G1DJ47</accession>
<keyword evidence="5" id="KW-0378">Hydrolase</keyword>
<organism evidence="11 12">
    <name type="scientific">Malaciobacter molluscorum LMG 25693</name>
    <dbReference type="NCBI Taxonomy" id="870501"/>
    <lineage>
        <taxon>Bacteria</taxon>
        <taxon>Pseudomonadati</taxon>
        <taxon>Campylobacterota</taxon>
        <taxon>Epsilonproteobacteria</taxon>
        <taxon>Campylobacterales</taxon>
        <taxon>Arcobacteraceae</taxon>
        <taxon>Malaciobacter</taxon>
    </lineage>
</organism>
<dbReference type="GO" id="GO:0016787">
    <property type="term" value="F:hydrolase activity"/>
    <property type="evidence" value="ECO:0007669"/>
    <property type="project" value="UniProtKB-KW"/>
</dbReference>
<evidence type="ECO:0000256" key="1">
    <source>
        <dbReference type="ARBA" id="ARBA00006342"/>
    </source>
</evidence>
<evidence type="ECO:0000259" key="9">
    <source>
        <dbReference type="Pfam" id="PF03787"/>
    </source>
</evidence>
<reference evidence="11 12" key="1">
    <citation type="submission" date="2017-09" db="EMBL/GenBank/DDBJ databases">
        <title>Arcobacter canalis sp. nov., a new species isolated from a water canal contaminated with urban sewage.</title>
        <authorList>
            <person name="Perez-Cataluna A."/>
            <person name="Salas-Masso N."/>
            <person name="Figueras M.J."/>
        </authorList>
    </citation>
    <scope>NUCLEOTIDE SEQUENCE [LARGE SCALE GENOMIC DNA]</scope>
    <source>
        <strain evidence="11 12">F98-3</strain>
    </source>
</reference>
<dbReference type="PANTHER" id="PTHR35579">
    <property type="entry name" value="CRISPR SYSTEM CMS ENDORIBONUCLEASE CSM3"/>
    <property type="match status" value="1"/>
</dbReference>
<dbReference type="EMBL" id="NXFY01000005">
    <property type="protein sequence ID" value="PHO18522.1"/>
    <property type="molecule type" value="Genomic_DNA"/>
</dbReference>
<proteinExistence type="inferred from homology"/>
<evidence type="ECO:0000313" key="13">
    <source>
        <dbReference type="Proteomes" id="UP000262712"/>
    </source>
</evidence>
<evidence type="ECO:0000256" key="6">
    <source>
        <dbReference type="ARBA" id="ARBA00022884"/>
    </source>
</evidence>
<gene>
    <name evidence="11" type="primary">csm3</name>
    <name evidence="10" type="ORF">AMOL_0684</name>
    <name evidence="11" type="ORF">CPU12_04380</name>
</gene>
<dbReference type="AlphaFoldDB" id="A0A2G1DJ47"/>
<dbReference type="EMBL" id="CP032098">
    <property type="protein sequence ID" value="AXX91682.1"/>
    <property type="molecule type" value="Genomic_DNA"/>
</dbReference>
<keyword evidence="7" id="KW-0051">Antiviral defense</keyword>
<feature type="domain" description="CRISPR type III-associated protein" evidence="9">
    <location>
        <begin position="5"/>
        <end position="287"/>
    </location>
</feature>
<evidence type="ECO:0000256" key="2">
    <source>
        <dbReference type="ARBA" id="ARBA00022150"/>
    </source>
</evidence>
<dbReference type="InterPro" id="IPR052216">
    <property type="entry name" value="CRISPR_Csm3_endoribonuclease"/>
</dbReference>
<sequence>MKYNLKVLTGLHIGTSDDTMNIGGIDSAVIKREIYADKTTGKICFDSYEKENIKKLSEPYIPGSSLKGKIRSLLEWKFGFYDLLYKDYKEKRKILEEFLKSKNWQYKIEDLEKTFKNDEDKKLQKEIKESNEYKSYDEINTLKDKPISSDTIKYLDNFKAFETKLAKLIIKLFGESAGTNSNEEIKITRAVFRDCYITNRTRKLFLEDKIKLKEEKAENSINRVDIGANPRFIERVPSGVEFDFEVIIRNFANDNNELLKNTIKLGLLLLQNDALGGGGSRGNGRIEFNGLKEEDIEKTFKSIKEKLGIEKEGKEGK</sequence>
<dbReference type="RefSeq" id="WP_099341873.1">
    <property type="nucleotide sequence ID" value="NZ_CP032098.1"/>
</dbReference>
<evidence type="ECO:0000256" key="7">
    <source>
        <dbReference type="ARBA" id="ARBA00023118"/>
    </source>
</evidence>
<dbReference type="NCBIfam" id="TIGR02582">
    <property type="entry name" value="cas7_TM1809"/>
    <property type="match status" value="1"/>
</dbReference>
<dbReference type="Proteomes" id="UP000221222">
    <property type="component" value="Unassembled WGS sequence"/>
</dbReference>
<dbReference type="Proteomes" id="UP000262712">
    <property type="component" value="Chromosome"/>
</dbReference>
<protein>
    <recommendedName>
        <fullName evidence="2">CRISPR system Cms endoribonuclease Csm3</fullName>
    </recommendedName>
    <alternativeName>
        <fullName evidence="8">CRISPR type III A-associated RAMP protein Csm3</fullName>
    </alternativeName>
</protein>
<name>A0A2G1DJ47_9BACT</name>
<dbReference type="KEGG" id="amol:AMOL_0684"/>
<keyword evidence="12" id="KW-1185">Reference proteome</keyword>
<evidence type="ECO:0000256" key="5">
    <source>
        <dbReference type="ARBA" id="ARBA00022801"/>
    </source>
</evidence>
<keyword evidence="3" id="KW-0540">Nuclease</keyword>
<evidence type="ECO:0000313" key="10">
    <source>
        <dbReference type="EMBL" id="AXX91682.1"/>
    </source>
</evidence>
<evidence type="ECO:0000256" key="4">
    <source>
        <dbReference type="ARBA" id="ARBA00022759"/>
    </source>
</evidence>